<dbReference type="AlphaFoldDB" id="A0A0E9XZA7"/>
<evidence type="ECO:0000256" key="1">
    <source>
        <dbReference type="SAM" id="MobiDB-lite"/>
    </source>
</evidence>
<proteinExistence type="predicted"/>
<feature type="region of interest" description="Disordered" evidence="1">
    <location>
        <begin position="1"/>
        <end position="23"/>
    </location>
</feature>
<reference evidence="2" key="2">
    <citation type="journal article" date="2015" name="Fish Shellfish Immunol.">
        <title>Early steps in the European eel (Anguilla anguilla)-Vibrio vulnificus interaction in the gills: Role of the RtxA13 toxin.</title>
        <authorList>
            <person name="Callol A."/>
            <person name="Pajuelo D."/>
            <person name="Ebbesson L."/>
            <person name="Teles M."/>
            <person name="MacKenzie S."/>
            <person name="Amaro C."/>
        </authorList>
    </citation>
    <scope>NUCLEOTIDE SEQUENCE</scope>
</reference>
<name>A0A0E9XZA7_ANGAN</name>
<protein>
    <submittedName>
        <fullName evidence="2">Uncharacterized protein</fullName>
    </submittedName>
</protein>
<reference evidence="2" key="1">
    <citation type="submission" date="2014-11" db="EMBL/GenBank/DDBJ databases">
        <authorList>
            <person name="Amaro Gonzalez C."/>
        </authorList>
    </citation>
    <scope>NUCLEOTIDE SEQUENCE</scope>
</reference>
<dbReference type="EMBL" id="GBXM01000495">
    <property type="protein sequence ID" value="JAI08083.1"/>
    <property type="molecule type" value="Transcribed_RNA"/>
</dbReference>
<evidence type="ECO:0000313" key="2">
    <source>
        <dbReference type="EMBL" id="JAI08083.1"/>
    </source>
</evidence>
<organism evidence="2">
    <name type="scientific">Anguilla anguilla</name>
    <name type="common">European freshwater eel</name>
    <name type="synonym">Muraena anguilla</name>
    <dbReference type="NCBI Taxonomy" id="7936"/>
    <lineage>
        <taxon>Eukaryota</taxon>
        <taxon>Metazoa</taxon>
        <taxon>Chordata</taxon>
        <taxon>Craniata</taxon>
        <taxon>Vertebrata</taxon>
        <taxon>Euteleostomi</taxon>
        <taxon>Actinopterygii</taxon>
        <taxon>Neopterygii</taxon>
        <taxon>Teleostei</taxon>
        <taxon>Anguilliformes</taxon>
        <taxon>Anguillidae</taxon>
        <taxon>Anguilla</taxon>
    </lineage>
</organism>
<accession>A0A0E9XZA7</accession>
<sequence>MTLLYQPHQPHSTQPPSNSIQTDPLCTALGSSSQISLDEQDMTGSLPHGSPFCSPQTDRGVDVLCWGPV</sequence>
<feature type="compositionally biased region" description="Low complexity" evidence="1">
    <location>
        <begin position="1"/>
        <end position="17"/>
    </location>
</feature>